<dbReference type="EMBL" id="KN838649">
    <property type="protein sequence ID" value="KIJ99297.1"/>
    <property type="molecule type" value="Genomic_DNA"/>
</dbReference>
<reference evidence="2 3" key="1">
    <citation type="submission" date="2014-04" db="EMBL/GenBank/DDBJ databases">
        <authorList>
            <consortium name="DOE Joint Genome Institute"/>
            <person name="Kuo A."/>
            <person name="Kohler A."/>
            <person name="Nagy L.G."/>
            <person name="Floudas D."/>
            <person name="Copeland A."/>
            <person name="Barry K.W."/>
            <person name="Cichocki N."/>
            <person name="Veneault-Fourrey C."/>
            <person name="LaButti K."/>
            <person name="Lindquist E.A."/>
            <person name="Lipzen A."/>
            <person name="Lundell T."/>
            <person name="Morin E."/>
            <person name="Murat C."/>
            <person name="Sun H."/>
            <person name="Tunlid A."/>
            <person name="Henrissat B."/>
            <person name="Grigoriev I.V."/>
            <person name="Hibbett D.S."/>
            <person name="Martin F."/>
            <person name="Nordberg H.P."/>
            <person name="Cantor M.N."/>
            <person name="Hua S.X."/>
        </authorList>
    </citation>
    <scope>NUCLEOTIDE SEQUENCE [LARGE SCALE GENOMIC DNA]</scope>
    <source>
        <strain evidence="2 3">LaAM-08-1</strain>
    </source>
</reference>
<evidence type="ECO:0000313" key="3">
    <source>
        <dbReference type="Proteomes" id="UP000054477"/>
    </source>
</evidence>
<keyword evidence="3" id="KW-1185">Reference proteome</keyword>
<evidence type="ECO:0000313" key="2">
    <source>
        <dbReference type="EMBL" id="KIJ99297.1"/>
    </source>
</evidence>
<name>A0A0C9XTN2_9AGAR</name>
<reference evidence="3" key="2">
    <citation type="submission" date="2015-01" db="EMBL/GenBank/DDBJ databases">
        <title>Evolutionary Origins and Diversification of the Mycorrhizal Mutualists.</title>
        <authorList>
            <consortium name="DOE Joint Genome Institute"/>
            <consortium name="Mycorrhizal Genomics Consortium"/>
            <person name="Kohler A."/>
            <person name="Kuo A."/>
            <person name="Nagy L.G."/>
            <person name="Floudas D."/>
            <person name="Copeland A."/>
            <person name="Barry K.W."/>
            <person name="Cichocki N."/>
            <person name="Veneault-Fourrey C."/>
            <person name="LaButti K."/>
            <person name="Lindquist E.A."/>
            <person name="Lipzen A."/>
            <person name="Lundell T."/>
            <person name="Morin E."/>
            <person name="Murat C."/>
            <person name="Riley R."/>
            <person name="Ohm R."/>
            <person name="Sun H."/>
            <person name="Tunlid A."/>
            <person name="Henrissat B."/>
            <person name="Grigoriev I.V."/>
            <person name="Hibbett D.S."/>
            <person name="Martin F."/>
        </authorList>
    </citation>
    <scope>NUCLEOTIDE SEQUENCE [LARGE SCALE GENOMIC DNA]</scope>
    <source>
        <strain evidence="3">LaAM-08-1</strain>
    </source>
</reference>
<dbReference type="HOGENOM" id="CLU_2413571_0_0_1"/>
<dbReference type="Proteomes" id="UP000054477">
    <property type="component" value="Unassembled WGS sequence"/>
</dbReference>
<feature type="region of interest" description="Disordered" evidence="1">
    <location>
        <begin position="53"/>
        <end position="92"/>
    </location>
</feature>
<organism evidence="2 3">
    <name type="scientific">Laccaria amethystina LaAM-08-1</name>
    <dbReference type="NCBI Taxonomy" id="1095629"/>
    <lineage>
        <taxon>Eukaryota</taxon>
        <taxon>Fungi</taxon>
        <taxon>Dikarya</taxon>
        <taxon>Basidiomycota</taxon>
        <taxon>Agaricomycotina</taxon>
        <taxon>Agaricomycetes</taxon>
        <taxon>Agaricomycetidae</taxon>
        <taxon>Agaricales</taxon>
        <taxon>Agaricineae</taxon>
        <taxon>Hydnangiaceae</taxon>
        <taxon>Laccaria</taxon>
    </lineage>
</organism>
<accession>A0A0C9XTN2</accession>
<gene>
    <name evidence="2" type="ORF">K443DRAFT_175233</name>
</gene>
<proteinExistence type="predicted"/>
<sequence length="92" mass="10050">MGGSSQAIASPLTFIIHKTTISRPTLPTLMWEGAKTSFDSTFNGNARVQSMIASLERSSSSEDDNDQERGGRRSSSPNKNQRHSTSYSPTKE</sequence>
<dbReference type="AlphaFoldDB" id="A0A0C9XTN2"/>
<protein>
    <submittedName>
        <fullName evidence="2">Uncharacterized protein</fullName>
    </submittedName>
</protein>
<feature type="compositionally biased region" description="Polar residues" evidence="1">
    <location>
        <begin position="73"/>
        <end position="92"/>
    </location>
</feature>
<evidence type="ECO:0000256" key="1">
    <source>
        <dbReference type="SAM" id="MobiDB-lite"/>
    </source>
</evidence>